<dbReference type="Gene3D" id="2.20.25.10">
    <property type="match status" value="1"/>
</dbReference>
<gene>
    <name evidence="7" type="primary">SOPV-ELK-028</name>
</gene>
<sequence length="236" mass="27611">MMDTKIHDLRSIVSKYIDNDEDINSLILWASHNSVKYSMRNISNSKVNIEETKFNHIHNIGIEYSKDSKNKLLYKTKQTITKDKKYAYLNDLIKTTSGLEKEMLRYLLFGIKCLHKKIEYDIHKLNDYNYNIYFDVLDHSKNVKCPECHGKNTTPHMIQTRAADEPPLVIHTCKDCKKRFNPPKFKLKTIKHEDAKDHDSVNGESSDDDIEQEMQEIEKLIVTPNGDKSICPYDIE</sequence>
<dbReference type="Proteomes" id="UP000249273">
    <property type="component" value="Segment"/>
</dbReference>
<dbReference type="GO" id="GO:0008270">
    <property type="term" value="F:zinc ion binding"/>
    <property type="evidence" value="ECO:0007669"/>
    <property type="project" value="UniProtKB-KW"/>
</dbReference>
<evidence type="ECO:0000313" key="7">
    <source>
        <dbReference type="EMBL" id="AWU47073.1"/>
    </source>
</evidence>
<dbReference type="GO" id="GO:0003676">
    <property type="term" value="F:nucleic acid binding"/>
    <property type="evidence" value="ECO:0007669"/>
    <property type="project" value="InterPro"/>
</dbReference>
<feature type="compositionally biased region" description="Basic and acidic residues" evidence="5">
    <location>
        <begin position="191"/>
        <end position="201"/>
    </location>
</feature>
<reference evidence="7" key="1">
    <citation type="submission" date="2018-05" db="EMBL/GenBank/DDBJ databases">
        <title>Complete Genome Sequence of a Novel Sea Otter Poxvirus.</title>
        <authorList>
            <person name="Jacob J.M."/>
            <person name="Subramaniam K."/>
            <person name="Tu S.-L."/>
            <person name="Nielsen O."/>
            <person name="Tuomi P.A."/>
            <person name="Upton C."/>
            <person name="Waltzek T.B."/>
        </authorList>
    </citation>
    <scope>NUCLEOTIDE SEQUENCE [LARGE SCALE GENOMIC DNA]</scope>
    <source>
        <strain evidence="7">ELK</strain>
    </source>
</reference>
<dbReference type="InterPro" id="IPR024394">
    <property type="entry name" value="RNA_pol_30_chordopoxvir-type_N"/>
</dbReference>
<dbReference type="RefSeq" id="YP_009480566.1">
    <property type="nucleotide sequence ID" value="NC_037656.1"/>
</dbReference>
<evidence type="ECO:0000256" key="5">
    <source>
        <dbReference type="SAM" id="MobiDB-lite"/>
    </source>
</evidence>
<dbReference type="InterPro" id="IPR001222">
    <property type="entry name" value="Znf_TFIIS"/>
</dbReference>
<dbReference type="SMART" id="SM00440">
    <property type="entry name" value="ZnF_C2C2"/>
    <property type="match status" value="1"/>
</dbReference>
<dbReference type="GeneID" id="36841025"/>
<evidence type="ECO:0000256" key="4">
    <source>
        <dbReference type="PROSITE-ProRule" id="PRU00472"/>
    </source>
</evidence>
<dbReference type="KEGG" id="vg:36841025"/>
<keyword evidence="8" id="KW-1185">Reference proteome</keyword>
<dbReference type="Pfam" id="PF12410">
    <property type="entry name" value="rpo30_N"/>
    <property type="match status" value="1"/>
</dbReference>
<feature type="domain" description="TFIIS-type" evidence="6">
    <location>
        <begin position="141"/>
        <end position="181"/>
    </location>
</feature>
<evidence type="ECO:0000256" key="2">
    <source>
        <dbReference type="ARBA" id="ARBA00022771"/>
    </source>
</evidence>
<dbReference type="EMBL" id="MH427217">
    <property type="protein sequence ID" value="AWU47073.1"/>
    <property type="molecule type" value="Genomic_DNA"/>
</dbReference>
<dbReference type="Pfam" id="PF01096">
    <property type="entry name" value="Zn_ribbon_TFIIS"/>
    <property type="match status" value="1"/>
</dbReference>
<dbReference type="PROSITE" id="PS51133">
    <property type="entry name" value="ZF_TFIIS_2"/>
    <property type="match status" value="1"/>
</dbReference>
<feature type="region of interest" description="Disordered" evidence="5">
    <location>
        <begin position="191"/>
        <end position="211"/>
    </location>
</feature>
<keyword evidence="1" id="KW-0479">Metal-binding</keyword>
<name>A0A2U9QHK0_9POXV</name>
<evidence type="ECO:0000256" key="1">
    <source>
        <dbReference type="ARBA" id="ARBA00022723"/>
    </source>
</evidence>
<dbReference type="OrthoDB" id="11448at10239"/>
<dbReference type="SUPFAM" id="SSF57783">
    <property type="entry name" value="Zinc beta-ribbon"/>
    <property type="match status" value="1"/>
</dbReference>
<evidence type="ECO:0000259" key="6">
    <source>
        <dbReference type="PROSITE" id="PS51133"/>
    </source>
</evidence>
<organism evidence="7">
    <name type="scientific">Sea otter poxvirus</name>
    <dbReference type="NCBI Taxonomy" id="1416741"/>
    <lineage>
        <taxon>Viruses</taxon>
        <taxon>Varidnaviria</taxon>
        <taxon>Bamfordvirae</taxon>
        <taxon>Nucleocytoviricota</taxon>
        <taxon>Pokkesviricetes</taxon>
        <taxon>Chitovirales</taxon>
        <taxon>Poxviridae</taxon>
        <taxon>Chordopoxvirinae</taxon>
        <taxon>Mustelpoxvirus</taxon>
        <taxon>Mustelpoxvirus seaotterpox</taxon>
        <taxon>Sea otterpox virus</taxon>
    </lineage>
</organism>
<evidence type="ECO:0000313" key="8">
    <source>
        <dbReference type="Proteomes" id="UP000249273"/>
    </source>
</evidence>
<accession>A0A2U9QHK0</accession>
<proteinExistence type="predicted"/>
<keyword evidence="3" id="KW-0862">Zinc</keyword>
<dbReference type="PROSITE" id="PS00466">
    <property type="entry name" value="ZF_TFIIS_1"/>
    <property type="match status" value="1"/>
</dbReference>
<evidence type="ECO:0000256" key="3">
    <source>
        <dbReference type="ARBA" id="ARBA00022833"/>
    </source>
</evidence>
<keyword evidence="2 4" id="KW-0863">Zinc-finger</keyword>
<dbReference type="GO" id="GO:0006351">
    <property type="term" value="P:DNA-templated transcription"/>
    <property type="evidence" value="ECO:0007669"/>
    <property type="project" value="InterPro"/>
</dbReference>
<protein>
    <submittedName>
        <fullName evidence="7">RNA polymerase</fullName>
    </submittedName>
</protein>